<proteinExistence type="predicted"/>
<sequence length="230" mass="26913">MSDKHSQKMIELGERKPFAEGGSRLCFEHPENPHRCIKIVKQGRIEELRQRAPVFKRLRPDRAFDDNEREIDAYQQRAIKLGDERLWLHLPRQYGYSKTSMGPGLVTDLIRNSDGIADNLENYIKRHGMTDALSKALDEFCDWLRDTQVLTKNLLPHNVLVKAHDDGRLQLYVIDGIGCTTAIDPNWLGQRFVHRYIESRIAKMRARVAWEAGGRKGEWKKIEKQHRKWM</sequence>
<dbReference type="AlphaFoldDB" id="A0A4R6UVS4"/>
<dbReference type="EMBL" id="SNYM01000009">
    <property type="protein sequence ID" value="TDQ47614.1"/>
    <property type="molecule type" value="Genomic_DNA"/>
</dbReference>
<gene>
    <name evidence="1" type="ORF">EV696_10916</name>
</gene>
<protein>
    <submittedName>
        <fullName evidence="1">PhoP regulatory network protein YrbL</fullName>
    </submittedName>
</protein>
<dbReference type="Pfam" id="PF10707">
    <property type="entry name" value="YrbL-PhoP_reg"/>
    <property type="match status" value="1"/>
</dbReference>
<dbReference type="RefSeq" id="WP_133590766.1">
    <property type="nucleotide sequence ID" value="NZ_CP037953.1"/>
</dbReference>
<accession>A0A4R6UVS4</accession>
<dbReference type="OrthoDB" id="595236at2"/>
<reference evidence="1 2" key="1">
    <citation type="submission" date="2019-03" db="EMBL/GenBank/DDBJ databases">
        <title>Genomic Encyclopedia of Type Strains, Phase IV (KMG-IV): sequencing the most valuable type-strain genomes for metagenomic binning, comparative biology and taxonomic classification.</title>
        <authorList>
            <person name="Goeker M."/>
        </authorList>
    </citation>
    <scope>NUCLEOTIDE SEQUENCE [LARGE SCALE GENOMIC DNA]</scope>
    <source>
        <strain evidence="1 2">DSM 103792</strain>
    </source>
</reference>
<dbReference type="InterPro" id="IPR019647">
    <property type="entry name" value="PhoP_reg_network_YrbL"/>
</dbReference>
<comment type="caution">
    <text evidence="1">The sequence shown here is derived from an EMBL/GenBank/DDBJ whole genome shotgun (WGS) entry which is preliminary data.</text>
</comment>
<dbReference type="Proteomes" id="UP000295375">
    <property type="component" value="Unassembled WGS sequence"/>
</dbReference>
<organism evidence="1 2">
    <name type="scientific">Permianibacter aggregans</name>
    <dbReference type="NCBI Taxonomy" id="1510150"/>
    <lineage>
        <taxon>Bacteria</taxon>
        <taxon>Pseudomonadati</taxon>
        <taxon>Pseudomonadota</taxon>
        <taxon>Gammaproteobacteria</taxon>
        <taxon>Pseudomonadales</taxon>
        <taxon>Pseudomonadaceae</taxon>
        <taxon>Permianibacter</taxon>
    </lineage>
</organism>
<evidence type="ECO:0000313" key="1">
    <source>
        <dbReference type="EMBL" id="TDQ47614.1"/>
    </source>
</evidence>
<evidence type="ECO:0000313" key="2">
    <source>
        <dbReference type="Proteomes" id="UP000295375"/>
    </source>
</evidence>
<keyword evidence="2" id="KW-1185">Reference proteome</keyword>
<name>A0A4R6UVS4_9GAMM</name>